<organism evidence="2 3">
    <name type="scientific">Natribaculum luteum</name>
    <dbReference type="NCBI Taxonomy" id="1586232"/>
    <lineage>
        <taxon>Archaea</taxon>
        <taxon>Methanobacteriati</taxon>
        <taxon>Methanobacteriota</taxon>
        <taxon>Stenosarchaea group</taxon>
        <taxon>Halobacteria</taxon>
        <taxon>Halobacteriales</taxon>
        <taxon>Natrialbaceae</taxon>
        <taxon>Natribaculum</taxon>
    </lineage>
</organism>
<name>A0ABD5NYD9_9EURY</name>
<dbReference type="Proteomes" id="UP001595821">
    <property type="component" value="Unassembled WGS sequence"/>
</dbReference>
<dbReference type="RefSeq" id="WP_246971018.1">
    <property type="nucleotide sequence ID" value="NZ_CP095397.1"/>
</dbReference>
<dbReference type="GeneID" id="71852155"/>
<dbReference type="AlphaFoldDB" id="A0ABD5NYD9"/>
<evidence type="ECO:0000313" key="3">
    <source>
        <dbReference type="Proteomes" id="UP001595821"/>
    </source>
</evidence>
<accession>A0ABD5NYD9</accession>
<proteinExistence type="predicted"/>
<evidence type="ECO:0000313" key="2">
    <source>
        <dbReference type="EMBL" id="MFC4247031.1"/>
    </source>
</evidence>
<feature type="compositionally biased region" description="Polar residues" evidence="1">
    <location>
        <begin position="109"/>
        <end position="140"/>
    </location>
</feature>
<reference evidence="2 3" key="1">
    <citation type="journal article" date="2014" name="Int. J. Syst. Evol. Microbiol.">
        <title>Complete genome sequence of Corynebacterium casei LMG S-19264T (=DSM 44701T), isolated from a smear-ripened cheese.</title>
        <authorList>
            <consortium name="US DOE Joint Genome Institute (JGI-PGF)"/>
            <person name="Walter F."/>
            <person name="Albersmeier A."/>
            <person name="Kalinowski J."/>
            <person name="Ruckert C."/>
        </authorList>
    </citation>
    <scope>NUCLEOTIDE SEQUENCE [LARGE SCALE GENOMIC DNA]</scope>
    <source>
        <strain evidence="2 3">IBRC-M 10912</strain>
    </source>
</reference>
<sequence>MKRHTVLTLVVVGSLLLVGFAGTAAAGADGDTSDGDHAVATVDQDQDVKQGNIVVQNADQDAEQESTGLEVDVDISEDDNNNGQTSAAGTSSLLDPNDGDGFNLEIGTTGDQTVNQNVTQNADASNRNSQTGTATAVNLG</sequence>
<comment type="caution">
    <text evidence="2">The sequence shown here is derived from an EMBL/GenBank/DDBJ whole genome shotgun (WGS) entry which is preliminary data.</text>
</comment>
<gene>
    <name evidence="2" type="ORF">ACFOZ7_08470</name>
</gene>
<evidence type="ECO:0008006" key="4">
    <source>
        <dbReference type="Google" id="ProtNLM"/>
    </source>
</evidence>
<evidence type="ECO:0000256" key="1">
    <source>
        <dbReference type="SAM" id="MobiDB-lite"/>
    </source>
</evidence>
<feature type="compositionally biased region" description="Polar residues" evidence="1">
    <location>
        <begin position="81"/>
        <end position="94"/>
    </location>
</feature>
<protein>
    <recommendedName>
        <fullName evidence="4">Secreted protein</fullName>
    </recommendedName>
</protein>
<feature type="region of interest" description="Disordered" evidence="1">
    <location>
        <begin position="27"/>
        <end position="140"/>
    </location>
</feature>
<dbReference type="EMBL" id="JBHSDJ010000024">
    <property type="protein sequence ID" value="MFC4247031.1"/>
    <property type="molecule type" value="Genomic_DNA"/>
</dbReference>
<feature type="compositionally biased region" description="Acidic residues" evidence="1">
    <location>
        <begin position="71"/>
        <end position="80"/>
    </location>
</feature>